<protein>
    <submittedName>
        <fullName evidence="1">Uncharacterized protein</fullName>
    </submittedName>
</protein>
<evidence type="ECO:0000313" key="2">
    <source>
        <dbReference type="Proteomes" id="UP000070544"/>
    </source>
</evidence>
<proteinExistence type="predicted"/>
<dbReference type="EMBL" id="KQ965732">
    <property type="protein sequence ID" value="KXS21911.1"/>
    <property type="molecule type" value="Genomic_DNA"/>
</dbReference>
<dbReference type="Proteomes" id="UP000070544">
    <property type="component" value="Unassembled WGS sequence"/>
</dbReference>
<accession>A0A139AYU9</accession>
<dbReference type="AlphaFoldDB" id="A0A139AYU9"/>
<keyword evidence="2" id="KW-1185">Reference proteome</keyword>
<gene>
    <name evidence="1" type="ORF">M427DRAFT_281796</name>
</gene>
<sequence>MGIVWRRVKTTLPSSPAFVRVCEILGKVVYNADVFHDIAGSAGAFSTPDEMKKYFVKAMAKGPATDYFAKYEVCPPFLPFLLVREHFLANVKQKLRIDFDTMMTIKFGVLPEQMGAHIKTLTGFLRNNPSFDPSEFPARDSQYIKVDKVFLHLIGPLRQIFQIYMLYDEGDRYRYFRCQVGQDVLRRQDEIDEGEWIDIPDFNEWNAAFFTDLHGVNAGGHAEFQIIPLLRGIIQNPPSTEQECLHMHERFEKELLRNSDNRLEAVNNIREFYNIPVYQQCIDRLETGFRRFRNALNLEGLVEAAARARGAKISDDIVAPDDWTIAREFPEIQDLLEGEFTEFVREFYETGLVASDTPLENEMDDAIFRLLKVHAQLEQFAKVPENLQAAVRCFRYRSLQRMVYNLKKADDAFKAKYKLKQTFRIVKAGR</sequence>
<organism evidence="1 2">
    <name type="scientific">Gonapodya prolifera (strain JEL478)</name>
    <name type="common">Monoblepharis prolifera</name>
    <dbReference type="NCBI Taxonomy" id="1344416"/>
    <lineage>
        <taxon>Eukaryota</taxon>
        <taxon>Fungi</taxon>
        <taxon>Fungi incertae sedis</taxon>
        <taxon>Chytridiomycota</taxon>
        <taxon>Chytridiomycota incertae sedis</taxon>
        <taxon>Monoblepharidomycetes</taxon>
        <taxon>Monoblepharidales</taxon>
        <taxon>Gonapodyaceae</taxon>
        <taxon>Gonapodya</taxon>
    </lineage>
</organism>
<reference evidence="1 2" key="1">
    <citation type="journal article" date="2015" name="Genome Biol. Evol.">
        <title>Phylogenomic analyses indicate that early fungi evolved digesting cell walls of algal ancestors of land plants.</title>
        <authorList>
            <person name="Chang Y."/>
            <person name="Wang S."/>
            <person name="Sekimoto S."/>
            <person name="Aerts A.L."/>
            <person name="Choi C."/>
            <person name="Clum A."/>
            <person name="LaButti K.M."/>
            <person name="Lindquist E.A."/>
            <person name="Yee Ngan C."/>
            <person name="Ohm R.A."/>
            <person name="Salamov A.A."/>
            <person name="Grigoriev I.V."/>
            <person name="Spatafora J.W."/>
            <person name="Berbee M.L."/>
        </authorList>
    </citation>
    <scope>NUCLEOTIDE SEQUENCE [LARGE SCALE GENOMIC DNA]</scope>
    <source>
        <strain evidence="1 2">JEL478</strain>
    </source>
</reference>
<evidence type="ECO:0000313" key="1">
    <source>
        <dbReference type="EMBL" id="KXS21911.1"/>
    </source>
</evidence>
<name>A0A139AYU9_GONPJ</name>